<feature type="transmembrane region" description="Helical" evidence="1">
    <location>
        <begin position="192"/>
        <end position="216"/>
    </location>
</feature>
<dbReference type="RefSeq" id="WP_147231975.1">
    <property type="nucleotide sequence ID" value="NZ_VOSB01000023.1"/>
</dbReference>
<keyword evidence="3" id="KW-1185">Reference proteome</keyword>
<evidence type="ECO:0000313" key="2">
    <source>
        <dbReference type="EMBL" id="TXE15889.1"/>
    </source>
</evidence>
<proteinExistence type="predicted"/>
<evidence type="ECO:0000256" key="1">
    <source>
        <dbReference type="SAM" id="Phobius"/>
    </source>
</evidence>
<feature type="transmembrane region" description="Helical" evidence="1">
    <location>
        <begin position="251"/>
        <end position="272"/>
    </location>
</feature>
<keyword evidence="1" id="KW-1133">Transmembrane helix</keyword>
<reference evidence="2 3" key="1">
    <citation type="submission" date="2019-08" db="EMBL/GenBank/DDBJ databases">
        <title>Genome of Psychroserpens burtonensis ACAM 167.</title>
        <authorList>
            <person name="Bowman J.P."/>
        </authorList>
    </citation>
    <scope>NUCLEOTIDE SEQUENCE [LARGE SCALE GENOMIC DNA]</scope>
    <source>
        <strain evidence="2 3">ACAM 167</strain>
    </source>
</reference>
<sequence length="274" mass="31670">MKTLENHTLLYDQDCPLCQVYTSGFIKTGMLDKNGRQPFSTISLENQNFIDVKRASNEIALVDNKHKTVIYGIDSLLKVLGYRFPTIEKIGHIKPVKFLLKKLYSFISYNRKVIIPSQENKLEHLQCLPTFNVTYRLLYLLFSVIVTMFTLFYYGKQISTLPQGPLIREGFITIGQLVFQGILLYKLDKKTIVNYLGNLMTVSLIGSLMLLLLLLINLVIPLNEIIFLIGFGITIFIMFKEHFRRVKLLKLANFLSYTWVVYRVLILITIIVSN</sequence>
<keyword evidence="1" id="KW-0812">Transmembrane</keyword>
<keyword evidence="1" id="KW-0472">Membrane</keyword>
<feature type="transmembrane region" description="Helical" evidence="1">
    <location>
        <begin position="166"/>
        <end position="185"/>
    </location>
</feature>
<dbReference type="STRING" id="1123037.GCA_000425305_01047"/>
<feature type="transmembrane region" description="Helical" evidence="1">
    <location>
        <begin position="222"/>
        <end position="239"/>
    </location>
</feature>
<gene>
    <name evidence="2" type="ORF">ES692_14805</name>
</gene>
<protein>
    <recommendedName>
        <fullName evidence="4">DUF393 domain-containing protein</fullName>
    </recommendedName>
</protein>
<dbReference type="OrthoDB" id="671850at2"/>
<dbReference type="AlphaFoldDB" id="A0A5C7BCZ5"/>
<dbReference type="Proteomes" id="UP000321938">
    <property type="component" value="Unassembled WGS sequence"/>
</dbReference>
<name>A0A5C7BCZ5_9FLAO</name>
<comment type="caution">
    <text evidence="2">The sequence shown here is derived from an EMBL/GenBank/DDBJ whole genome shotgun (WGS) entry which is preliminary data.</text>
</comment>
<evidence type="ECO:0008006" key="4">
    <source>
        <dbReference type="Google" id="ProtNLM"/>
    </source>
</evidence>
<dbReference type="EMBL" id="VOSB01000023">
    <property type="protein sequence ID" value="TXE15889.1"/>
    <property type="molecule type" value="Genomic_DNA"/>
</dbReference>
<accession>A0A5C7BCZ5</accession>
<feature type="transmembrane region" description="Helical" evidence="1">
    <location>
        <begin position="137"/>
        <end position="154"/>
    </location>
</feature>
<evidence type="ECO:0000313" key="3">
    <source>
        <dbReference type="Proteomes" id="UP000321938"/>
    </source>
</evidence>
<organism evidence="2 3">
    <name type="scientific">Psychroserpens burtonensis</name>
    <dbReference type="NCBI Taxonomy" id="49278"/>
    <lineage>
        <taxon>Bacteria</taxon>
        <taxon>Pseudomonadati</taxon>
        <taxon>Bacteroidota</taxon>
        <taxon>Flavobacteriia</taxon>
        <taxon>Flavobacteriales</taxon>
        <taxon>Flavobacteriaceae</taxon>
        <taxon>Psychroserpens</taxon>
    </lineage>
</organism>